<gene>
    <name evidence="1" type="ORF">GCM10011519_26840</name>
</gene>
<dbReference type="RefSeq" id="WP_188780228.1">
    <property type="nucleotide sequence ID" value="NZ_BMKQ01000001.1"/>
</dbReference>
<organism evidence="1 2">
    <name type="scientific">Marmoricola endophyticus</name>
    <dbReference type="NCBI Taxonomy" id="2040280"/>
    <lineage>
        <taxon>Bacteria</taxon>
        <taxon>Bacillati</taxon>
        <taxon>Actinomycetota</taxon>
        <taxon>Actinomycetes</taxon>
        <taxon>Propionibacteriales</taxon>
        <taxon>Nocardioidaceae</taxon>
        <taxon>Marmoricola</taxon>
    </lineage>
</organism>
<evidence type="ECO:0000313" key="1">
    <source>
        <dbReference type="EMBL" id="GGF51466.1"/>
    </source>
</evidence>
<evidence type="ECO:0000313" key="2">
    <source>
        <dbReference type="Proteomes" id="UP000649179"/>
    </source>
</evidence>
<reference evidence="1" key="2">
    <citation type="submission" date="2020-09" db="EMBL/GenBank/DDBJ databases">
        <authorList>
            <person name="Sun Q."/>
            <person name="Zhou Y."/>
        </authorList>
    </citation>
    <scope>NUCLEOTIDE SEQUENCE</scope>
    <source>
        <strain evidence="1">CGMCC 1.16067</strain>
    </source>
</reference>
<name>A0A917BR71_9ACTN</name>
<reference evidence="1" key="1">
    <citation type="journal article" date="2014" name="Int. J. Syst. Evol. Microbiol.">
        <title>Complete genome sequence of Corynebacterium casei LMG S-19264T (=DSM 44701T), isolated from a smear-ripened cheese.</title>
        <authorList>
            <consortium name="US DOE Joint Genome Institute (JGI-PGF)"/>
            <person name="Walter F."/>
            <person name="Albersmeier A."/>
            <person name="Kalinowski J."/>
            <person name="Ruckert C."/>
        </authorList>
    </citation>
    <scope>NUCLEOTIDE SEQUENCE</scope>
    <source>
        <strain evidence="1">CGMCC 1.16067</strain>
    </source>
</reference>
<accession>A0A917BR71</accession>
<dbReference type="EMBL" id="BMKQ01000001">
    <property type="protein sequence ID" value="GGF51466.1"/>
    <property type="molecule type" value="Genomic_DNA"/>
</dbReference>
<proteinExistence type="predicted"/>
<comment type="caution">
    <text evidence="1">The sequence shown here is derived from an EMBL/GenBank/DDBJ whole genome shotgun (WGS) entry which is preliminary data.</text>
</comment>
<dbReference type="Proteomes" id="UP000649179">
    <property type="component" value="Unassembled WGS sequence"/>
</dbReference>
<sequence>MTTKPPYDLLSVRAQTSVGSREWVLRAGRGVRTAMRDAAAANRRMAELRTSIDHVTPF</sequence>
<dbReference type="AlphaFoldDB" id="A0A917BR71"/>
<protein>
    <submittedName>
        <fullName evidence="1">Uncharacterized protein</fullName>
    </submittedName>
</protein>
<keyword evidence="2" id="KW-1185">Reference proteome</keyword>